<reference evidence="2" key="1">
    <citation type="submission" date="2020-10" db="EMBL/GenBank/DDBJ databases">
        <authorList>
            <person name="Han B."/>
            <person name="Lu T."/>
            <person name="Zhao Q."/>
            <person name="Huang X."/>
            <person name="Zhao Y."/>
        </authorList>
    </citation>
    <scope>NUCLEOTIDE SEQUENCE</scope>
</reference>
<organism evidence="2 3">
    <name type="scientific">Miscanthus lutarioriparius</name>
    <dbReference type="NCBI Taxonomy" id="422564"/>
    <lineage>
        <taxon>Eukaryota</taxon>
        <taxon>Viridiplantae</taxon>
        <taxon>Streptophyta</taxon>
        <taxon>Embryophyta</taxon>
        <taxon>Tracheophyta</taxon>
        <taxon>Spermatophyta</taxon>
        <taxon>Magnoliopsida</taxon>
        <taxon>Liliopsida</taxon>
        <taxon>Poales</taxon>
        <taxon>Poaceae</taxon>
        <taxon>PACMAD clade</taxon>
        <taxon>Panicoideae</taxon>
        <taxon>Andropogonodae</taxon>
        <taxon>Andropogoneae</taxon>
        <taxon>Saccharinae</taxon>
        <taxon>Miscanthus</taxon>
    </lineage>
</organism>
<gene>
    <name evidence="2" type="ORF">NCGR_LOCUS10911</name>
</gene>
<dbReference type="EMBL" id="CAJGYO010000003">
    <property type="protein sequence ID" value="CAD6216734.1"/>
    <property type="molecule type" value="Genomic_DNA"/>
</dbReference>
<protein>
    <submittedName>
        <fullName evidence="2">Uncharacterized protein</fullName>
    </submittedName>
</protein>
<accession>A0A811N6P4</accession>
<dbReference type="Proteomes" id="UP000604825">
    <property type="component" value="Unassembled WGS sequence"/>
</dbReference>
<feature type="compositionally biased region" description="Basic residues" evidence="1">
    <location>
        <begin position="1"/>
        <end position="29"/>
    </location>
</feature>
<dbReference type="AlphaFoldDB" id="A0A811N6P4"/>
<feature type="region of interest" description="Disordered" evidence="1">
    <location>
        <begin position="1"/>
        <end position="99"/>
    </location>
</feature>
<evidence type="ECO:0000313" key="2">
    <source>
        <dbReference type="EMBL" id="CAD6216734.1"/>
    </source>
</evidence>
<proteinExistence type="predicted"/>
<sequence length="99" mass="10181">MAGAGRRHPKPDRLAWIRRRTWPKQRGAKLRGSSSESDGNPEPVVKPAVRDGDVASKHALKLGGGGGDGTCSPKLGSGGHDVSRKRAVEVGDGGDGGSC</sequence>
<comment type="caution">
    <text evidence="2">The sequence shown here is derived from an EMBL/GenBank/DDBJ whole genome shotgun (WGS) entry which is preliminary data.</text>
</comment>
<evidence type="ECO:0000256" key="1">
    <source>
        <dbReference type="SAM" id="MobiDB-lite"/>
    </source>
</evidence>
<name>A0A811N6P4_9POAL</name>
<keyword evidence="3" id="KW-1185">Reference proteome</keyword>
<evidence type="ECO:0000313" key="3">
    <source>
        <dbReference type="Proteomes" id="UP000604825"/>
    </source>
</evidence>